<dbReference type="PANTHER" id="PTHR41252">
    <property type="entry name" value="BLR2505 PROTEIN"/>
    <property type="match status" value="1"/>
</dbReference>
<reference evidence="2 3" key="1">
    <citation type="submission" date="2023-05" db="EMBL/GenBank/DDBJ databases">
        <title>Streptantibioticus silvisoli sp. nov., acidotolerant actinomycetes 1 from pine litter.</title>
        <authorList>
            <person name="Swiecimska M."/>
            <person name="Golinska P."/>
            <person name="Sangal V."/>
            <person name="Wachnowicz B."/>
            <person name="Goodfellow M."/>
        </authorList>
    </citation>
    <scope>NUCLEOTIDE SEQUENCE [LARGE SCALE GENOMIC DNA]</scope>
    <source>
        <strain evidence="2 3">SL54</strain>
    </source>
</reference>
<dbReference type="EMBL" id="JAAGKO020000001">
    <property type="protein sequence ID" value="MDI5961393.1"/>
    <property type="molecule type" value="Genomic_DNA"/>
</dbReference>
<evidence type="ECO:0000313" key="2">
    <source>
        <dbReference type="EMBL" id="MDI5961393.1"/>
    </source>
</evidence>
<accession>A0ABT6VSD4</accession>
<name>A0ABT6VSD4_9ACTN</name>
<evidence type="ECO:0000313" key="3">
    <source>
        <dbReference type="Proteomes" id="UP001156398"/>
    </source>
</evidence>
<protein>
    <submittedName>
        <fullName evidence="2">Nuclear transport factor 2 family protein</fullName>
    </submittedName>
</protein>
<gene>
    <name evidence="2" type="ORF">POF43_001400</name>
</gene>
<keyword evidence="3" id="KW-1185">Reference proteome</keyword>
<dbReference type="InterPro" id="IPR037401">
    <property type="entry name" value="SnoaL-like"/>
</dbReference>
<dbReference type="Pfam" id="PF12680">
    <property type="entry name" value="SnoaL_2"/>
    <property type="match status" value="1"/>
</dbReference>
<dbReference type="PANTHER" id="PTHR41252:SF1">
    <property type="entry name" value="BLR2505 PROTEIN"/>
    <property type="match status" value="1"/>
</dbReference>
<dbReference type="RefSeq" id="WP_271321848.1">
    <property type="nucleotide sequence ID" value="NZ_JAAGKO020000001.1"/>
</dbReference>
<comment type="caution">
    <text evidence="2">The sequence shown here is derived from an EMBL/GenBank/DDBJ whole genome shotgun (WGS) entry which is preliminary data.</text>
</comment>
<dbReference type="SUPFAM" id="SSF54427">
    <property type="entry name" value="NTF2-like"/>
    <property type="match status" value="1"/>
</dbReference>
<dbReference type="InterPro" id="IPR032710">
    <property type="entry name" value="NTF2-like_dom_sf"/>
</dbReference>
<proteinExistence type="predicted"/>
<dbReference type="Gene3D" id="3.10.450.50">
    <property type="match status" value="1"/>
</dbReference>
<feature type="domain" description="SnoaL-like" evidence="1">
    <location>
        <begin position="32"/>
        <end position="136"/>
    </location>
</feature>
<evidence type="ECO:0000259" key="1">
    <source>
        <dbReference type="Pfam" id="PF12680"/>
    </source>
</evidence>
<organism evidence="2 3">
    <name type="scientific">Streptantibioticus silvisoli</name>
    <dbReference type="NCBI Taxonomy" id="2705255"/>
    <lineage>
        <taxon>Bacteria</taxon>
        <taxon>Bacillati</taxon>
        <taxon>Actinomycetota</taxon>
        <taxon>Actinomycetes</taxon>
        <taxon>Kitasatosporales</taxon>
        <taxon>Streptomycetaceae</taxon>
        <taxon>Streptantibioticus</taxon>
    </lineage>
</organism>
<sequence length="151" mass="16159">MAATGRECGLMAEAEAAAAAGQGEPDPDIAVVLRSYAAYARGDIDEAITALDPRVEWIEPDEFPDGGLRVGPEAVAAYLRGSRARWARLRSEPVAHRRGADIVVVHHVTGTMTDGTEHRMTVADVYTLHDGRVIRMQAYADPARVPGEPAG</sequence>
<dbReference type="Proteomes" id="UP001156398">
    <property type="component" value="Unassembled WGS sequence"/>
</dbReference>